<keyword evidence="8 9" id="KW-0520">NAD</keyword>
<organism evidence="11 12">
    <name type="scientific">Candidatus Thermochlorobacter aerophilus</name>
    <dbReference type="NCBI Taxonomy" id="1868324"/>
    <lineage>
        <taxon>Bacteria</taxon>
        <taxon>Pseudomonadati</taxon>
        <taxon>Chlorobiota</taxon>
        <taxon>Chlorobiia</taxon>
        <taxon>Chlorobiales</taxon>
        <taxon>Candidatus Thermochlorobacteriaceae</taxon>
        <taxon>Candidatus Thermochlorobacter</taxon>
    </lineage>
</organism>
<evidence type="ECO:0000256" key="1">
    <source>
        <dbReference type="ARBA" id="ARBA00004141"/>
    </source>
</evidence>
<dbReference type="InterPro" id="IPR038430">
    <property type="entry name" value="NDAH_ubi_oxred_su3_sf"/>
</dbReference>
<keyword evidence="3 8" id="KW-0813">Transport</keyword>
<dbReference type="GO" id="GO:0048038">
    <property type="term" value="F:quinone binding"/>
    <property type="evidence" value="ECO:0007669"/>
    <property type="project" value="UniProtKB-KW"/>
</dbReference>
<comment type="subunit">
    <text evidence="8">NDH-1 is composed of 14 different subunits. Subunits NuoA, H, J, K, L, M, N constitute the membrane sector of the complex.</text>
</comment>
<feature type="transmembrane region" description="Helical" evidence="8">
    <location>
        <begin position="12"/>
        <end position="32"/>
    </location>
</feature>
<dbReference type="EC" id="7.1.1.-" evidence="8"/>
<evidence type="ECO:0000256" key="9">
    <source>
        <dbReference type="RuleBase" id="RU003639"/>
    </source>
</evidence>
<keyword evidence="6 8" id="KW-1133">Transmembrane helix</keyword>
<evidence type="ECO:0000256" key="6">
    <source>
        <dbReference type="ARBA" id="ARBA00022989"/>
    </source>
</evidence>
<feature type="transmembrane region" description="Helical" evidence="8">
    <location>
        <begin position="90"/>
        <end position="114"/>
    </location>
</feature>
<dbReference type="EMBL" id="PHFL01000039">
    <property type="protein sequence ID" value="RFM24443.1"/>
    <property type="molecule type" value="Genomic_DNA"/>
</dbReference>
<dbReference type="GO" id="GO:0050136">
    <property type="term" value="F:NADH dehydrogenase (quinone) (non-electrogenic) activity"/>
    <property type="evidence" value="ECO:0007669"/>
    <property type="project" value="UniProtKB-UniRule"/>
</dbReference>
<feature type="transmembrane region" description="Helical" evidence="8">
    <location>
        <begin position="63"/>
        <end position="84"/>
    </location>
</feature>
<dbReference type="Proteomes" id="UP000266389">
    <property type="component" value="Unassembled WGS sequence"/>
</dbReference>
<evidence type="ECO:0000256" key="8">
    <source>
        <dbReference type="HAMAP-Rule" id="MF_01394"/>
    </source>
</evidence>
<proteinExistence type="inferred from homology"/>
<accession>A0A395M0Y9</accession>
<keyword evidence="5 8" id="KW-0812">Transmembrane</keyword>
<dbReference type="Gene3D" id="1.20.58.1610">
    <property type="entry name" value="NADH:ubiquinone/plastoquinone oxidoreductase, chain 3"/>
    <property type="match status" value="1"/>
</dbReference>
<dbReference type="InterPro" id="IPR023043">
    <property type="entry name" value="NAD(P)H_OxRDtase_bac/plastid"/>
</dbReference>
<evidence type="ECO:0000256" key="10">
    <source>
        <dbReference type="SAM" id="MobiDB-lite"/>
    </source>
</evidence>
<dbReference type="AlphaFoldDB" id="A0A395M0Y9"/>
<gene>
    <name evidence="8" type="primary">nuoA</name>
    <name evidence="11" type="ORF">D0433_05500</name>
</gene>
<dbReference type="GO" id="GO:0030964">
    <property type="term" value="C:NADH dehydrogenase complex"/>
    <property type="evidence" value="ECO:0007669"/>
    <property type="project" value="TreeGrafter"/>
</dbReference>
<comment type="subcellular location">
    <subcellularLocation>
        <location evidence="8 9">Cell membrane</location>
        <topology evidence="8 9">Multi-pass membrane protein</topology>
    </subcellularLocation>
    <subcellularLocation>
        <location evidence="1">Membrane</location>
        <topology evidence="1">Multi-pass membrane protein</topology>
    </subcellularLocation>
</comment>
<evidence type="ECO:0000256" key="5">
    <source>
        <dbReference type="ARBA" id="ARBA00022692"/>
    </source>
</evidence>
<comment type="catalytic activity">
    <reaction evidence="8 9">
        <text>a quinone + NADH + 5 H(+)(in) = a quinol + NAD(+) + 4 H(+)(out)</text>
        <dbReference type="Rhea" id="RHEA:57888"/>
        <dbReference type="ChEBI" id="CHEBI:15378"/>
        <dbReference type="ChEBI" id="CHEBI:24646"/>
        <dbReference type="ChEBI" id="CHEBI:57540"/>
        <dbReference type="ChEBI" id="CHEBI:57945"/>
        <dbReference type="ChEBI" id="CHEBI:132124"/>
    </reaction>
</comment>
<keyword evidence="7 8" id="KW-0472">Membrane</keyword>
<evidence type="ECO:0000256" key="7">
    <source>
        <dbReference type="ARBA" id="ARBA00023136"/>
    </source>
</evidence>
<evidence type="ECO:0000313" key="11">
    <source>
        <dbReference type="EMBL" id="RFM24443.1"/>
    </source>
</evidence>
<dbReference type="PANTHER" id="PTHR11058">
    <property type="entry name" value="NADH-UBIQUINONE OXIDOREDUCTASE CHAIN 3"/>
    <property type="match status" value="1"/>
</dbReference>
<evidence type="ECO:0000256" key="3">
    <source>
        <dbReference type="ARBA" id="ARBA00022448"/>
    </source>
</evidence>
<dbReference type="Pfam" id="PF00507">
    <property type="entry name" value="Oxidored_q4"/>
    <property type="match status" value="1"/>
</dbReference>
<evidence type="ECO:0000256" key="4">
    <source>
        <dbReference type="ARBA" id="ARBA00022475"/>
    </source>
</evidence>
<feature type="region of interest" description="Disordered" evidence="10">
    <location>
        <begin position="133"/>
        <end position="152"/>
    </location>
</feature>
<dbReference type="PANTHER" id="PTHR11058:SF9">
    <property type="entry name" value="NADH-UBIQUINONE OXIDOREDUCTASE CHAIN 3"/>
    <property type="match status" value="1"/>
</dbReference>
<dbReference type="GO" id="GO:0008137">
    <property type="term" value="F:NADH dehydrogenase (ubiquinone) activity"/>
    <property type="evidence" value="ECO:0007669"/>
    <property type="project" value="InterPro"/>
</dbReference>
<dbReference type="HAMAP" id="MF_01394">
    <property type="entry name" value="NDH1_NuoA"/>
    <property type="match status" value="1"/>
</dbReference>
<dbReference type="GO" id="GO:0005886">
    <property type="term" value="C:plasma membrane"/>
    <property type="evidence" value="ECO:0007669"/>
    <property type="project" value="UniProtKB-SubCell"/>
</dbReference>
<keyword evidence="8" id="KW-1278">Translocase</keyword>
<protein>
    <recommendedName>
        <fullName evidence="8">NADH-quinone oxidoreductase subunit A</fullName>
        <ecNumber evidence="8">7.1.1.-</ecNumber>
    </recommendedName>
    <alternativeName>
        <fullName evidence="8">NADH dehydrogenase I subunit A</fullName>
    </alternativeName>
    <alternativeName>
        <fullName evidence="8">NDH-1 subunit A</fullName>
    </alternativeName>
    <alternativeName>
        <fullName evidence="8">NUO1</fullName>
    </alternativeName>
</protein>
<sequence>MDAQLSEFGKVFVFLLVGILFVVLGFLTSRLIRPHRPNPEKLTSYECGEEPVGTAWIQFNIRFYVVALIFIIFDVELLFLFPWATVFKDVGTLALIEALIFVGILAVGLAYAWVKGDLEWVVPQPHVPQMPTKRFEMPPKKTAPKAEPTETV</sequence>
<comment type="function">
    <text evidence="8">NDH-1 shuttles electrons from NADH, via FMN and iron-sulfur (Fe-S) centers, to quinones in the respiratory chain. The immediate electron acceptor for the enzyme in this species is believed to be a menaquinone. Couples the redox reaction to proton translocation (for every two electrons transferred, four hydrogen ions are translocated across the cytoplasmic membrane), and thus conserves the redox energy in a proton gradient.</text>
</comment>
<keyword evidence="4 8" id="KW-1003">Cell membrane</keyword>
<name>A0A395M0Y9_9BACT</name>
<keyword evidence="8 9" id="KW-0874">Quinone</keyword>
<comment type="similarity">
    <text evidence="2 8 9">Belongs to the complex I subunit 3 family.</text>
</comment>
<dbReference type="InterPro" id="IPR000440">
    <property type="entry name" value="NADH_UbQ/plastoQ_OxRdtase_su3"/>
</dbReference>
<comment type="caution">
    <text evidence="11">The sequence shown here is derived from an EMBL/GenBank/DDBJ whole genome shotgun (WGS) entry which is preliminary data.</text>
</comment>
<evidence type="ECO:0000256" key="2">
    <source>
        <dbReference type="ARBA" id="ARBA00008472"/>
    </source>
</evidence>
<evidence type="ECO:0000313" key="12">
    <source>
        <dbReference type="Proteomes" id="UP000266389"/>
    </source>
</evidence>
<reference evidence="11 12" key="1">
    <citation type="journal article" date="2011" name="ISME J.">
        <title>Community ecology of hot spring cyanobacterial mats: predominant populations and their functional potential.</title>
        <authorList>
            <person name="Klatt C.G."/>
            <person name="Wood J.M."/>
            <person name="Rusch D.B."/>
            <person name="Bateson M.M."/>
            <person name="Hamamura N."/>
            <person name="Heidelberg J.F."/>
            <person name="Grossman A.R."/>
            <person name="Bhaya D."/>
            <person name="Cohan F.M."/>
            <person name="Kuhl M."/>
            <person name="Bryant D.A."/>
            <person name="Ward D.M."/>
        </authorList>
    </citation>
    <scope>NUCLEOTIDE SEQUENCE [LARGE SCALE GENOMIC DNA]</scope>
    <source>
        <strain evidence="11">OS</strain>
    </source>
</reference>